<accession>A0ABD1B004</accession>
<proteinExistence type="predicted"/>
<name>A0ABD1B004_CARAN</name>
<dbReference type="Proteomes" id="UP001558713">
    <property type="component" value="Unassembled WGS sequence"/>
</dbReference>
<protein>
    <submittedName>
        <fullName evidence="1">Mitochondrial protein</fullName>
    </submittedName>
</protein>
<organism evidence="1 2">
    <name type="scientific">Cardamine amara subsp. amara</name>
    <dbReference type="NCBI Taxonomy" id="228776"/>
    <lineage>
        <taxon>Eukaryota</taxon>
        <taxon>Viridiplantae</taxon>
        <taxon>Streptophyta</taxon>
        <taxon>Embryophyta</taxon>
        <taxon>Tracheophyta</taxon>
        <taxon>Spermatophyta</taxon>
        <taxon>Magnoliopsida</taxon>
        <taxon>eudicotyledons</taxon>
        <taxon>Gunneridae</taxon>
        <taxon>Pentapetalae</taxon>
        <taxon>rosids</taxon>
        <taxon>malvids</taxon>
        <taxon>Brassicales</taxon>
        <taxon>Brassicaceae</taxon>
        <taxon>Cardamineae</taxon>
        <taxon>Cardamine</taxon>
    </lineage>
</organism>
<evidence type="ECO:0000313" key="2">
    <source>
        <dbReference type="Proteomes" id="UP001558713"/>
    </source>
</evidence>
<sequence>MCWLSWQKLTKSKTDGGLGFRDIQNFNDALLAKLSWRILNEPSCVLARVLLGKYSHNKSFLDCTTPASASHGWRSICIGKDLLKSQLGRVIGDGKSTKIWTDPWLSLTAPQVPMGPATELSKDLVIADLFIPGSTEWNGPLLQSLLPDQAAAIKEIKPSKKGAADKWIYSARSGYYEAIKLNQEAVTLSENIRDFKWKKKYLECKDVPKVENLAMESSP</sequence>
<gene>
    <name evidence="1" type="ORF">V5N11_034522</name>
</gene>
<evidence type="ECO:0000313" key="1">
    <source>
        <dbReference type="EMBL" id="KAL1209034.1"/>
    </source>
</evidence>
<dbReference type="EMBL" id="JBANAX010000431">
    <property type="protein sequence ID" value="KAL1209034.1"/>
    <property type="molecule type" value="Genomic_DNA"/>
</dbReference>
<comment type="caution">
    <text evidence="1">The sequence shown here is derived from an EMBL/GenBank/DDBJ whole genome shotgun (WGS) entry which is preliminary data.</text>
</comment>
<dbReference type="AlphaFoldDB" id="A0ABD1B004"/>
<keyword evidence="2" id="KW-1185">Reference proteome</keyword>
<reference evidence="1 2" key="1">
    <citation type="submission" date="2024-04" db="EMBL/GenBank/DDBJ databases">
        <title>Genome assembly C_amara_ONT_v2.</title>
        <authorList>
            <person name="Yant L."/>
            <person name="Moore C."/>
            <person name="Slenker M."/>
        </authorList>
    </citation>
    <scope>NUCLEOTIDE SEQUENCE [LARGE SCALE GENOMIC DNA]</scope>
    <source>
        <tissue evidence="1">Leaf</tissue>
    </source>
</reference>